<reference evidence="1" key="1">
    <citation type="submission" date="2020-05" db="EMBL/GenBank/DDBJ databases">
        <title>WGS assembly of Panicum virgatum.</title>
        <authorList>
            <person name="Lovell J.T."/>
            <person name="Jenkins J."/>
            <person name="Shu S."/>
            <person name="Juenger T.E."/>
            <person name="Schmutz J."/>
        </authorList>
    </citation>
    <scope>NUCLEOTIDE SEQUENCE</scope>
    <source>
        <strain evidence="1">AP13</strain>
    </source>
</reference>
<sequence length="216" mass="25041">MVQFADFFTTICKNNPPVEINLLLKMVAKNENRPIYHVHASLVLLPLYYAAFKEFYDVIRFTLDPIQFTSFLDKMPHMQDWRTAVHGNDLLLACFGFNPKAYTKVSTSTTQGQLTKSQSKALGTAPGGQQTNLTQDQVNWIEALHQIEFQRNRPAHRMEHLFKWMVDQRALQLTPKCNAQSSELVARVRFPETLHYMQVFLLSINKLFDLPLDTFF</sequence>
<accession>A0A8T0X4T1</accession>
<protein>
    <submittedName>
        <fullName evidence="1">Uncharacterized protein</fullName>
    </submittedName>
</protein>
<name>A0A8T0X4T1_PANVG</name>
<evidence type="ECO:0000313" key="2">
    <source>
        <dbReference type="Proteomes" id="UP000823388"/>
    </source>
</evidence>
<proteinExistence type="predicted"/>
<keyword evidence="2" id="KW-1185">Reference proteome</keyword>
<dbReference type="EMBL" id="CM029037">
    <property type="protein sequence ID" value="KAG2656572.1"/>
    <property type="molecule type" value="Genomic_DNA"/>
</dbReference>
<gene>
    <name evidence="1" type="ORF">PVAP13_1KG093900</name>
</gene>
<dbReference type="AlphaFoldDB" id="A0A8T0X4T1"/>
<comment type="caution">
    <text evidence="1">The sequence shown here is derived from an EMBL/GenBank/DDBJ whole genome shotgun (WGS) entry which is preliminary data.</text>
</comment>
<organism evidence="1 2">
    <name type="scientific">Panicum virgatum</name>
    <name type="common">Blackwell switchgrass</name>
    <dbReference type="NCBI Taxonomy" id="38727"/>
    <lineage>
        <taxon>Eukaryota</taxon>
        <taxon>Viridiplantae</taxon>
        <taxon>Streptophyta</taxon>
        <taxon>Embryophyta</taxon>
        <taxon>Tracheophyta</taxon>
        <taxon>Spermatophyta</taxon>
        <taxon>Magnoliopsida</taxon>
        <taxon>Liliopsida</taxon>
        <taxon>Poales</taxon>
        <taxon>Poaceae</taxon>
        <taxon>PACMAD clade</taxon>
        <taxon>Panicoideae</taxon>
        <taxon>Panicodae</taxon>
        <taxon>Paniceae</taxon>
        <taxon>Panicinae</taxon>
        <taxon>Panicum</taxon>
        <taxon>Panicum sect. Hiantes</taxon>
    </lineage>
</organism>
<evidence type="ECO:0000313" key="1">
    <source>
        <dbReference type="EMBL" id="KAG2656572.1"/>
    </source>
</evidence>
<dbReference type="Proteomes" id="UP000823388">
    <property type="component" value="Chromosome 1K"/>
</dbReference>